<comment type="caution">
    <text evidence="3">The sequence shown here is derived from an EMBL/GenBank/DDBJ whole genome shotgun (WGS) entry which is preliminary data.</text>
</comment>
<keyword evidence="1" id="KW-0175">Coiled coil</keyword>
<gene>
    <name evidence="3" type="ORF">DS031_03220</name>
</gene>
<evidence type="ECO:0000313" key="4">
    <source>
        <dbReference type="Proteomes" id="UP000253314"/>
    </source>
</evidence>
<dbReference type="OrthoDB" id="2966977at2"/>
<feature type="transmembrane region" description="Helical" evidence="2">
    <location>
        <begin position="51"/>
        <end position="73"/>
    </location>
</feature>
<organism evidence="3 4">
    <name type="scientific">Bacillus taeanensis</name>
    <dbReference type="NCBI Taxonomy" id="273032"/>
    <lineage>
        <taxon>Bacteria</taxon>
        <taxon>Bacillati</taxon>
        <taxon>Bacillota</taxon>
        <taxon>Bacilli</taxon>
        <taxon>Bacillales</taxon>
        <taxon>Bacillaceae</taxon>
        <taxon>Bacillus</taxon>
    </lineage>
</organism>
<dbReference type="Proteomes" id="UP000253314">
    <property type="component" value="Unassembled WGS sequence"/>
</dbReference>
<accession>A0A366XYM8</accession>
<keyword evidence="2" id="KW-1133">Transmembrane helix</keyword>
<keyword evidence="4" id="KW-1185">Reference proteome</keyword>
<name>A0A366XYM8_9BACI</name>
<feature type="transmembrane region" description="Helical" evidence="2">
    <location>
        <begin position="26"/>
        <end position="45"/>
    </location>
</feature>
<keyword evidence="2" id="KW-0472">Membrane</keyword>
<evidence type="ECO:0000313" key="3">
    <source>
        <dbReference type="EMBL" id="RBW71017.1"/>
    </source>
</evidence>
<evidence type="ECO:0000256" key="1">
    <source>
        <dbReference type="SAM" id="Coils"/>
    </source>
</evidence>
<keyword evidence="2" id="KW-0812">Transmembrane</keyword>
<protein>
    <submittedName>
        <fullName evidence="3">Uncharacterized protein</fullName>
    </submittedName>
</protein>
<reference evidence="3 4" key="1">
    <citation type="submission" date="2018-07" db="EMBL/GenBank/DDBJ databases">
        <title>Lottiidibacillus patelloidae gen. nov., sp. nov., isolated from the intestinal tract of a marine limpet and the reclassification of B. taeanensis BH030017T, B. algicola KMM 3737T and B. hwajinpoensis SW-72T as genus Lottiidibacillus.</title>
        <authorList>
            <person name="Liu R."/>
            <person name="Huang Z."/>
        </authorList>
    </citation>
    <scope>NUCLEOTIDE SEQUENCE [LARGE SCALE GENOMIC DNA]</scope>
    <source>
        <strain evidence="3 4">BH030017</strain>
    </source>
</reference>
<dbReference type="AlphaFoldDB" id="A0A366XYM8"/>
<proteinExistence type="predicted"/>
<dbReference type="EMBL" id="QOCW01000002">
    <property type="protein sequence ID" value="RBW71017.1"/>
    <property type="molecule type" value="Genomic_DNA"/>
</dbReference>
<evidence type="ECO:0000256" key="2">
    <source>
        <dbReference type="SAM" id="Phobius"/>
    </source>
</evidence>
<dbReference type="RefSeq" id="WP_113804497.1">
    <property type="nucleotide sequence ID" value="NZ_QOCW01000002.1"/>
</dbReference>
<feature type="coiled-coil region" evidence="1">
    <location>
        <begin position="115"/>
        <end position="193"/>
    </location>
</feature>
<sequence>MSDSFRKLQERKPPSKESDAIQNRNSWLKVFVVVSFTVLICYKIATAQFVFRFADFISLFLALFSISLSLFYYSKVKTLTEKLNALIIKIDDMSSVEKALSAEIKNEEADEIFSQKEVEVELKEFEEEANDLAEVEKKKELQRIEWDKTQILEELFLKAKLQDEEKDLYREKIVQKENEAFNLKQELTQMKGKIQQVVSEKILRGDPQIEKIVHIVHADFILKASFDDLNEKLHSLRLHHILPQETITYLEKAGYVDGYFNVTRAGYREFIKYAKKMNINEMIGNGK</sequence>